<dbReference type="InterPro" id="IPR005528">
    <property type="entry name" value="ChpA-H"/>
</dbReference>
<keyword evidence="11" id="KW-1185">Reference proteome</keyword>
<feature type="domain" description="Chaplin" evidence="9">
    <location>
        <begin position="37"/>
        <end position="73"/>
    </location>
</feature>
<dbReference type="EMBL" id="WBOF01000001">
    <property type="protein sequence ID" value="MQS13576.1"/>
    <property type="molecule type" value="Genomic_DNA"/>
</dbReference>
<proteinExistence type="predicted"/>
<sequence length="73" mass="6769">MSIKKSAAVGVAVVGMVAAATGTAMATAGAEAVNGAASGAVAGNQVQIPVDAPALVCGNTVNVIGMLTPASLC</sequence>
<keyword evidence="3" id="KW-0964">Secreted</keyword>
<protein>
    <submittedName>
        <fullName evidence="10">Chaplin</fullName>
    </submittedName>
</protein>
<dbReference type="GO" id="GO:0007155">
    <property type="term" value="P:cell adhesion"/>
    <property type="evidence" value="ECO:0007669"/>
    <property type="project" value="UniProtKB-KW"/>
</dbReference>
<reference evidence="10 11" key="1">
    <citation type="submission" date="2019-09" db="EMBL/GenBank/DDBJ databases">
        <title>Genome Sequences of Streptomyces kaniharaensis ATCC 21070.</title>
        <authorList>
            <person name="Zhu W."/>
            <person name="De Crecy-Lagard V."/>
            <person name="Richards N.G."/>
        </authorList>
    </citation>
    <scope>NUCLEOTIDE SEQUENCE [LARGE SCALE GENOMIC DNA]</scope>
    <source>
        <strain evidence="10 11">SF-557</strain>
    </source>
</reference>
<feature type="signal peptide" evidence="8">
    <location>
        <begin position="1"/>
        <end position="26"/>
    </location>
</feature>
<evidence type="ECO:0000256" key="3">
    <source>
        <dbReference type="ARBA" id="ARBA00022525"/>
    </source>
</evidence>
<dbReference type="PROSITE" id="PS51884">
    <property type="entry name" value="CHAPLIN"/>
    <property type="match status" value="1"/>
</dbReference>
<dbReference type="RefSeq" id="WP_153461927.1">
    <property type="nucleotide sequence ID" value="NZ_WBOF01000001.1"/>
</dbReference>
<organism evidence="10 11">
    <name type="scientific">Streptomyces kaniharaensis</name>
    <dbReference type="NCBI Taxonomy" id="212423"/>
    <lineage>
        <taxon>Bacteria</taxon>
        <taxon>Bacillati</taxon>
        <taxon>Actinomycetota</taxon>
        <taxon>Actinomycetes</taxon>
        <taxon>Kitasatosporales</taxon>
        <taxon>Streptomycetaceae</taxon>
        <taxon>Streptomyces</taxon>
    </lineage>
</organism>
<evidence type="ECO:0000256" key="5">
    <source>
        <dbReference type="ARBA" id="ARBA00022889"/>
    </source>
</evidence>
<dbReference type="AlphaFoldDB" id="A0A6N7KPW5"/>
<comment type="subcellular location">
    <subcellularLocation>
        <location evidence="1">Secreted</location>
        <location evidence="1">Cell wall</location>
    </subcellularLocation>
</comment>
<evidence type="ECO:0000256" key="7">
    <source>
        <dbReference type="PROSITE-ProRule" id="PRU01232"/>
    </source>
</evidence>
<feature type="chain" id="PRO_5026846289" evidence="8">
    <location>
        <begin position="27"/>
        <end position="73"/>
    </location>
</feature>
<evidence type="ECO:0000256" key="1">
    <source>
        <dbReference type="ARBA" id="ARBA00004191"/>
    </source>
</evidence>
<dbReference type="Proteomes" id="UP000450000">
    <property type="component" value="Unassembled WGS sequence"/>
</dbReference>
<evidence type="ECO:0000256" key="2">
    <source>
        <dbReference type="ARBA" id="ARBA00022512"/>
    </source>
</evidence>
<dbReference type="Pfam" id="PF03777">
    <property type="entry name" value="ChpA-C"/>
    <property type="match status" value="1"/>
</dbReference>
<evidence type="ECO:0000259" key="9">
    <source>
        <dbReference type="PROSITE" id="PS51884"/>
    </source>
</evidence>
<name>A0A6N7KPW5_9ACTN</name>
<evidence type="ECO:0000256" key="6">
    <source>
        <dbReference type="ARBA" id="ARBA00023087"/>
    </source>
</evidence>
<evidence type="ECO:0000256" key="4">
    <source>
        <dbReference type="ARBA" id="ARBA00022729"/>
    </source>
</evidence>
<keyword evidence="4 8" id="KW-0732">Signal</keyword>
<accession>A0A6N7KPW5</accession>
<evidence type="ECO:0000313" key="10">
    <source>
        <dbReference type="EMBL" id="MQS13576.1"/>
    </source>
</evidence>
<keyword evidence="5" id="KW-0130">Cell adhesion</keyword>
<comment type="caution">
    <text evidence="10">The sequence shown here is derived from an EMBL/GenBank/DDBJ whole genome shotgun (WGS) entry which is preliminary data.</text>
</comment>
<gene>
    <name evidence="10" type="ORF">F7Q99_15185</name>
</gene>
<keyword evidence="2" id="KW-0134">Cell wall</keyword>
<keyword evidence="6 7" id="KW-0034">Amyloid</keyword>
<evidence type="ECO:0000256" key="8">
    <source>
        <dbReference type="SAM" id="SignalP"/>
    </source>
</evidence>
<evidence type="ECO:0000313" key="11">
    <source>
        <dbReference type="Proteomes" id="UP000450000"/>
    </source>
</evidence>